<proteinExistence type="predicted"/>
<dbReference type="GO" id="GO:1901137">
    <property type="term" value="P:carbohydrate derivative biosynthetic process"/>
    <property type="evidence" value="ECO:0007669"/>
    <property type="project" value="UniProtKB-ARBA"/>
</dbReference>
<name>A0ABD4TT41_9CORY</name>
<dbReference type="RefSeq" id="WP_369414996.1">
    <property type="nucleotide sequence ID" value="NZ_JAGPYW010000014.1"/>
</dbReference>
<organism evidence="4 5">
    <name type="scientific">Corynebacterium pseudogenitalium</name>
    <dbReference type="NCBI Taxonomy" id="38303"/>
    <lineage>
        <taxon>Bacteria</taxon>
        <taxon>Bacillati</taxon>
        <taxon>Actinomycetota</taxon>
        <taxon>Actinomycetes</taxon>
        <taxon>Mycobacteriales</taxon>
        <taxon>Corynebacteriaceae</taxon>
        <taxon>Corynebacterium</taxon>
    </lineage>
</organism>
<feature type="domain" description="Glycosyltransferase subfamily 4-like N-terminal" evidence="3">
    <location>
        <begin position="31"/>
        <end position="239"/>
    </location>
</feature>
<keyword evidence="1" id="KW-0328">Glycosyltransferase</keyword>
<accession>A0ABD4TT41</accession>
<evidence type="ECO:0000256" key="2">
    <source>
        <dbReference type="ARBA" id="ARBA00022679"/>
    </source>
</evidence>
<dbReference type="PANTHER" id="PTHR45947:SF3">
    <property type="entry name" value="SULFOQUINOVOSYL TRANSFERASE SQD2"/>
    <property type="match status" value="1"/>
</dbReference>
<dbReference type="EMBL" id="JAGPYW010000014">
    <property type="protein sequence ID" value="MCQ4615017.1"/>
    <property type="molecule type" value="Genomic_DNA"/>
</dbReference>
<dbReference type="CDD" id="cd03794">
    <property type="entry name" value="GT4_WbuB-like"/>
    <property type="match status" value="1"/>
</dbReference>
<comment type="caution">
    <text evidence="4">The sequence shown here is derived from an EMBL/GenBank/DDBJ whole genome shotgun (WGS) entry which is preliminary data.</text>
</comment>
<evidence type="ECO:0000256" key="1">
    <source>
        <dbReference type="ARBA" id="ARBA00022676"/>
    </source>
</evidence>
<evidence type="ECO:0000313" key="4">
    <source>
        <dbReference type="EMBL" id="MCQ4615017.1"/>
    </source>
</evidence>
<dbReference type="PANTHER" id="PTHR45947">
    <property type="entry name" value="SULFOQUINOVOSYL TRANSFERASE SQD2"/>
    <property type="match status" value="1"/>
</dbReference>
<dbReference type="Pfam" id="PF13579">
    <property type="entry name" value="Glyco_trans_4_4"/>
    <property type="match status" value="1"/>
</dbReference>
<reference evidence="4 5" key="1">
    <citation type="submission" date="2021-04" db="EMBL/GenBank/DDBJ databases">
        <title>Corynebacterium genitalium sp. nov. and Corynebacterium genitalium sp. nov., two new species of the genus Corynebacterium.</title>
        <authorList>
            <person name="Jaen-Luchoro D."/>
            <person name="Pinyeiro-Iglesias B."/>
            <person name="Al-Shaer S."/>
            <person name="Karlsson R."/>
            <person name="Gonzales-Siles L."/>
            <person name="Cardew S."/>
            <person name="Jensie-Markopolous S."/>
            <person name="Ohlen M."/>
            <person name="Inganas E."/>
            <person name="Moore E.R.B."/>
        </authorList>
    </citation>
    <scope>NUCLEOTIDE SEQUENCE [LARGE SCALE GENOMIC DNA]</scope>
    <source>
        <strain evidence="4 5">CCUG 55013</strain>
    </source>
</reference>
<evidence type="ECO:0000259" key="3">
    <source>
        <dbReference type="Pfam" id="PF13579"/>
    </source>
</evidence>
<dbReference type="AlphaFoldDB" id="A0ABD4TT41"/>
<protein>
    <submittedName>
        <fullName evidence="4">Glycosyltransferase family 4 protein</fullName>
    </submittedName>
</protein>
<sequence>MTVGALCEKGMKLARILVLSHYWAPENGVPQRRWTWLTEMLHEQGHSVSVIAPPPHYNRVNDWAERAKDARVRTRRRIRGVNKVEWGPSGERIFRTQYLTGGSGLTAKALNQGFVALSTLLKVAKQRDKAEDATPDLIIGTVPALPTAFITPLAAKLLGVPYVIDLRDAWPDLLKYSNDWNSGLGESSWRERIFGKGPKQVVIAIVSHLLKKSLRNAAGVIVTADDLGEQLQTKLARRDAGVPVNVCTVRNVFPVKSAFSREHATSVHHEESERPYLNVLYAGTLGRAQKLGNAIEAAEIAHRQGVDVHLKLIGAGVTKEALQNQARELDADIEILPRTSADALEQYYAWADTALVHLADWAPLQRAVPSKTYELMEAGIHISGAVEGEPARLIEQLHAGHTVPAEDPQALAQLWVRLAHNREELEVPSNAAQWVVHERDVASPAALQKFLDALSN</sequence>
<dbReference type="GO" id="GO:0016757">
    <property type="term" value="F:glycosyltransferase activity"/>
    <property type="evidence" value="ECO:0007669"/>
    <property type="project" value="UniProtKB-KW"/>
</dbReference>
<dbReference type="GO" id="GO:1903509">
    <property type="term" value="P:liposaccharide metabolic process"/>
    <property type="evidence" value="ECO:0007669"/>
    <property type="project" value="UniProtKB-ARBA"/>
</dbReference>
<dbReference type="InterPro" id="IPR028098">
    <property type="entry name" value="Glyco_trans_4-like_N"/>
</dbReference>
<evidence type="ECO:0000313" key="5">
    <source>
        <dbReference type="Proteomes" id="UP001205080"/>
    </source>
</evidence>
<dbReference type="Gene3D" id="3.40.50.2000">
    <property type="entry name" value="Glycogen Phosphorylase B"/>
    <property type="match status" value="2"/>
</dbReference>
<gene>
    <name evidence="4" type="ORF">KBX22_09805</name>
</gene>
<dbReference type="SUPFAM" id="SSF53756">
    <property type="entry name" value="UDP-Glycosyltransferase/glycogen phosphorylase"/>
    <property type="match status" value="1"/>
</dbReference>
<dbReference type="Proteomes" id="UP001205080">
    <property type="component" value="Unassembled WGS sequence"/>
</dbReference>
<dbReference type="InterPro" id="IPR050194">
    <property type="entry name" value="Glycosyltransferase_grp1"/>
</dbReference>
<keyword evidence="2" id="KW-0808">Transferase</keyword>
<dbReference type="Pfam" id="PF13692">
    <property type="entry name" value="Glyco_trans_1_4"/>
    <property type="match status" value="1"/>
</dbReference>